<dbReference type="PANTHER" id="PTHR43042:SF2">
    <property type="entry name" value="SAM-DEPENDENT METHYLTRANSFERASE"/>
    <property type="match status" value="1"/>
</dbReference>
<evidence type="ECO:0000256" key="2">
    <source>
        <dbReference type="ARBA" id="ARBA00022679"/>
    </source>
</evidence>
<organism evidence="5 6">
    <name type="scientific">Terricaulis silvestris</name>
    <dbReference type="NCBI Taxonomy" id="2686094"/>
    <lineage>
        <taxon>Bacteria</taxon>
        <taxon>Pseudomonadati</taxon>
        <taxon>Pseudomonadota</taxon>
        <taxon>Alphaproteobacteria</taxon>
        <taxon>Caulobacterales</taxon>
        <taxon>Caulobacteraceae</taxon>
        <taxon>Terricaulis</taxon>
    </lineage>
</organism>
<proteinExistence type="predicted"/>
<dbReference type="Gene3D" id="3.40.50.150">
    <property type="entry name" value="Vaccinia Virus protein VP39"/>
    <property type="match status" value="1"/>
</dbReference>
<dbReference type="InterPro" id="IPR013780">
    <property type="entry name" value="Glyco_hydro_b"/>
</dbReference>
<evidence type="ECO:0000256" key="3">
    <source>
        <dbReference type="ARBA" id="ARBA00022691"/>
    </source>
</evidence>
<dbReference type="Proteomes" id="UP000431269">
    <property type="component" value="Chromosome"/>
</dbReference>
<evidence type="ECO:0000313" key="5">
    <source>
        <dbReference type="EMBL" id="QGZ95556.1"/>
    </source>
</evidence>
<dbReference type="RefSeq" id="WP_158766405.1">
    <property type="nucleotide sequence ID" value="NZ_CP047045.1"/>
</dbReference>
<dbReference type="CDD" id="cd02440">
    <property type="entry name" value="AdoMet_MTases"/>
    <property type="match status" value="1"/>
</dbReference>
<gene>
    <name evidence="5" type="primary">rlmI</name>
    <name evidence="5" type="ORF">DSM104635_02406</name>
</gene>
<feature type="domain" description="S-adenosylmethionine-dependent methyltransferase" evidence="4">
    <location>
        <begin position="114"/>
        <end position="250"/>
    </location>
</feature>
<dbReference type="EC" id="2.1.1.191" evidence="5"/>
<accession>A0A6I6MQ83</accession>
<keyword evidence="1 5" id="KW-0489">Methyltransferase</keyword>
<dbReference type="GO" id="GO:0032259">
    <property type="term" value="P:methylation"/>
    <property type="evidence" value="ECO:0007669"/>
    <property type="project" value="UniProtKB-KW"/>
</dbReference>
<dbReference type="GO" id="GO:0008168">
    <property type="term" value="F:methyltransferase activity"/>
    <property type="evidence" value="ECO:0007669"/>
    <property type="project" value="UniProtKB-KW"/>
</dbReference>
<evidence type="ECO:0000259" key="4">
    <source>
        <dbReference type="Pfam" id="PF10672"/>
    </source>
</evidence>
<dbReference type="KEGG" id="tsv:DSM104635_02406"/>
<evidence type="ECO:0000256" key="1">
    <source>
        <dbReference type="ARBA" id="ARBA00022603"/>
    </source>
</evidence>
<dbReference type="Pfam" id="PF10672">
    <property type="entry name" value="Methyltrans_SAM"/>
    <property type="match status" value="1"/>
</dbReference>
<dbReference type="AlphaFoldDB" id="A0A6I6MQ83"/>
<reference evidence="6" key="1">
    <citation type="submission" date="2019-12" db="EMBL/GenBank/DDBJ databases">
        <title>Complete genome of Terracaulis silvestris 0127_4.</title>
        <authorList>
            <person name="Vieira S."/>
            <person name="Riedel T."/>
            <person name="Sproer C."/>
            <person name="Pascual J."/>
            <person name="Boedeker C."/>
            <person name="Overmann J."/>
        </authorList>
    </citation>
    <scope>NUCLEOTIDE SEQUENCE [LARGE SCALE GENOMIC DNA]</scope>
    <source>
        <strain evidence="6">0127_4</strain>
    </source>
</reference>
<keyword evidence="6" id="KW-1185">Reference proteome</keyword>
<dbReference type="InterPro" id="IPR029063">
    <property type="entry name" value="SAM-dependent_MTases_sf"/>
</dbReference>
<dbReference type="InterPro" id="IPR019614">
    <property type="entry name" value="SAM-dep_methyl-trfase"/>
</dbReference>
<dbReference type="SUPFAM" id="SSF53335">
    <property type="entry name" value="S-adenosyl-L-methionine-dependent methyltransferases"/>
    <property type="match status" value="1"/>
</dbReference>
<dbReference type="PANTHER" id="PTHR43042">
    <property type="entry name" value="SAM-DEPENDENT METHYLTRANSFERASE"/>
    <property type="match status" value="1"/>
</dbReference>
<keyword evidence="3" id="KW-0949">S-adenosyl-L-methionine</keyword>
<protein>
    <submittedName>
        <fullName evidence="5">Ribosomal RNA large subunit methyltransferase I</fullName>
        <ecNumber evidence="5">2.1.1.191</ecNumber>
    </submittedName>
</protein>
<keyword evidence="2 5" id="KW-0808">Transferase</keyword>
<dbReference type="EMBL" id="CP047045">
    <property type="protein sequence ID" value="QGZ95556.1"/>
    <property type="molecule type" value="Genomic_DNA"/>
</dbReference>
<evidence type="ECO:0000313" key="6">
    <source>
        <dbReference type="Proteomes" id="UP000431269"/>
    </source>
</evidence>
<sequence length="312" mass="35151">MTAHAPEILIADDWRDYQLLDSGNGGKLEQVGPYRFVRPEPQALWAPARPAAEWDSADAIFSPSSGEDDEAGRWRFNRELPQSWTLQWDDIAFVSRPTPFRHLAFFPEHSVHWRYARDYLKAHRGAQPEVLNLFGYTGLASLVCAKAGAKVTHVDASKKAIGFARNNQREAGLADAPIRWICDDALTFVKRELRRGRRYDGIILDPPKFGRGPDGETWKLEENLPELLDACQTLLRTDPNDRASARGFMIATVYAVRLSYLALAQTAQQMFTGGEWQTGEMALPHAGRSELLPTAIFVRWATSDGGREWPRT</sequence>
<dbReference type="Gene3D" id="2.60.40.1180">
    <property type="entry name" value="Golgi alpha-mannosidase II"/>
    <property type="match status" value="1"/>
</dbReference>
<name>A0A6I6MQ83_9CAUL</name>